<dbReference type="OrthoDB" id="9909019at2759"/>
<evidence type="ECO:0000313" key="12">
    <source>
        <dbReference type="EMBL" id="ORZ10449.1"/>
    </source>
</evidence>
<name>A0A1X2I6I9_9FUNG</name>
<dbReference type="GO" id="GO:0016020">
    <property type="term" value="C:membrane"/>
    <property type="evidence" value="ECO:0007669"/>
    <property type="project" value="UniProtKB-SubCell"/>
</dbReference>
<comment type="subcellular location">
    <subcellularLocation>
        <location evidence="1">Membrane</location>
        <topology evidence="1">Multi-pass membrane protein</topology>
    </subcellularLocation>
</comment>
<dbReference type="STRING" id="90262.A0A1X2I6I9"/>
<dbReference type="GO" id="GO:0006612">
    <property type="term" value="P:protein targeting to membrane"/>
    <property type="evidence" value="ECO:0007669"/>
    <property type="project" value="TreeGrafter"/>
</dbReference>
<keyword evidence="6" id="KW-0564">Palmitate</keyword>
<evidence type="ECO:0000256" key="2">
    <source>
        <dbReference type="ARBA" id="ARBA00022679"/>
    </source>
</evidence>
<keyword evidence="3 10" id="KW-0812">Transmembrane</keyword>
<dbReference type="PANTHER" id="PTHR22883:SF203">
    <property type="entry name" value="PALMITOYLTRANSFERASE"/>
    <property type="match status" value="1"/>
</dbReference>
<gene>
    <name evidence="12" type="ORF">BCR42DRAFT_469838</name>
</gene>
<dbReference type="EMBL" id="MCGE01000024">
    <property type="protein sequence ID" value="ORZ10449.1"/>
    <property type="molecule type" value="Genomic_DNA"/>
</dbReference>
<dbReference type="GO" id="GO:0005783">
    <property type="term" value="C:endoplasmic reticulum"/>
    <property type="evidence" value="ECO:0007669"/>
    <property type="project" value="TreeGrafter"/>
</dbReference>
<evidence type="ECO:0000256" key="7">
    <source>
        <dbReference type="ARBA" id="ARBA00023288"/>
    </source>
</evidence>
<keyword evidence="2 10" id="KW-0808">Transferase</keyword>
<dbReference type="Pfam" id="PF01529">
    <property type="entry name" value="DHHC"/>
    <property type="match status" value="1"/>
</dbReference>
<keyword evidence="7" id="KW-0449">Lipoprotein</keyword>
<dbReference type="InterPro" id="IPR039859">
    <property type="entry name" value="PFA4/ZDH16/20/ERF2-like"/>
</dbReference>
<dbReference type="Proteomes" id="UP000193560">
    <property type="component" value="Unassembled WGS sequence"/>
</dbReference>
<feature type="transmembrane region" description="Helical" evidence="10">
    <location>
        <begin position="6"/>
        <end position="29"/>
    </location>
</feature>
<evidence type="ECO:0000256" key="4">
    <source>
        <dbReference type="ARBA" id="ARBA00022989"/>
    </source>
</evidence>
<evidence type="ECO:0000259" key="11">
    <source>
        <dbReference type="Pfam" id="PF01529"/>
    </source>
</evidence>
<comment type="domain">
    <text evidence="10">The DHHC domain is required for palmitoyltransferase activity.</text>
</comment>
<organism evidence="12 13">
    <name type="scientific">Absidia repens</name>
    <dbReference type="NCBI Taxonomy" id="90262"/>
    <lineage>
        <taxon>Eukaryota</taxon>
        <taxon>Fungi</taxon>
        <taxon>Fungi incertae sedis</taxon>
        <taxon>Mucoromycota</taxon>
        <taxon>Mucoromycotina</taxon>
        <taxon>Mucoromycetes</taxon>
        <taxon>Mucorales</taxon>
        <taxon>Cunninghamellaceae</taxon>
        <taxon>Absidia</taxon>
    </lineage>
</organism>
<feature type="transmembrane region" description="Helical" evidence="10">
    <location>
        <begin position="183"/>
        <end position="208"/>
    </location>
</feature>
<proteinExistence type="inferred from homology"/>
<comment type="similarity">
    <text evidence="10">Belongs to the DHHC palmitoyltransferase family.</text>
</comment>
<protein>
    <recommendedName>
        <fullName evidence="10">Palmitoyltransferase</fullName>
        <ecNumber evidence="10">2.3.1.225</ecNumber>
    </recommendedName>
</protein>
<dbReference type="GO" id="GO:0005794">
    <property type="term" value="C:Golgi apparatus"/>
    <property type="evidence" value="ECO:0007669"/>
    <property type="project" value="TreeGrafter"/>
</dbReference>
<evidence type="ECO:0000256" key="6">
    <source>
        <dbReference type="ARBA" id="ARBA00023139"/>
    </source>
</evidence>
<dbReference type="PANTHER" id="PTHR22883">
    <property type="entry name" value="ZINC FINGER DHHC DOMAIN CONTAINING PROTEIN"/>
    <property type="match status" value="1"/>
</dbReference>
<evidence type="ECO:0000256" key="3">
    <source>
        <dbReference type="ARBA" id="ARBA00022692"/>
    </source>
</evidence>
<comment type="catalytic activity">
    <reaction evidence="9 10">
        <text>L-cysteinyl-[protein] + hexadecanoyl-CoA = S-hexadecanoyl-L-cysteinyl-[protein] + CoA</text>
        <dbReference type="Rhea" id="RHEA:36683"/>
        <dbReference type="Rhea" id="RHEA-COMP:10131"/>
        <dbReference type="Rhea" id="RHEA-COMP:11032"/>
        <dbReference type="ChEBI" id="CHEBI:29950"/>
        <dbReference type="ChEBI" id="CHEBI:57287"/>
        <dbReference type="ChEBI" id="CHEBI:57379"/>
        <dbReference type="ChEBI" id="CHEBI:74151"/>
        <dbReference type="EC" id="2.3.1.225"/>
    </reaction>
</comment>
<evidence type="ECO:0000256" key="9">
    <source>
        <dbReference type="ARBA" id="ARBA00048048"/>
    </source>
</evidence>
<comment type="caution">
    <text evidence="12">The sequence shown here is derived from an EMBL/GenBank/DDBJ whole genome shotgun (WGS) entry which is preliminary data.</text>
</comment>
<dbReference type="GO" id="GO:0019706">
    <property type="term" value="F:protein-cysteine S-palmitoyltransferase activity"/>
    <property type="evidence" value="ECO:0007669"/>
    <property type="project" value="UniProtKB-EC"/>
</dbReference>
<evidence type="ECO:0000256" key="5">
    <source>
        <dbReference type="ARBA" id="ARBA00023136"/>
    </source>
</evidence>
<feature type="domain" description="Palmitoyltransferase DHHC" evidence="11">
    <location>
        <begin position="120"/>
        <end position="158"/>
    </location>
</feature>
<evidence type="ECO:0000256" key="10">
    <source>
        <dbReference type="RuleBase" id="RU079119"/>
    </source>
</evidence>
<evidence type="ECO:0000256" key="1">
    <source>
        <dbReference type="ARBA" id="ARBA00004141"/>
    </source>
</evidence>
<keyword evidence="4 10" id="KW-1133">Transmembrane helix</keyword>
<sequence length="466" mass="53611">MAINSLTILIFYYNGLPLFLLTFFFYYVLIHFATVFQEQYLDATWNLVKEWPEAMEQDFSSSSWLWATHARQISFFIYMSIFHALSFIDTEDPAFKASQDHRSKIYVKSHDISVIDPFTSVCGISLIKLAKSTAHCKLCNKCLGGMDHHCKWLNCCTGLEIIVIQMLNLIQDKNPLETMTQKYYLFMAIACFVAIFAVTALLATTWLLGFHIRLVYQSTLDDDDSTDTDDEEDGYFDDSNRIYDQEQDLDDETDDKFWRRSWRTNMSGSLKQEGHVIGVLIARIHKTLRRLTGSVGQQYGLLVSNDDDDSGSTSDGFRTGKLFYWYEKCSTVDDDNENTDQQRGADKMVTTHRNDRIHSEMQNGINFKEMLPTKTTRPMMTTLNNDRSYDTDMGLDIGHKYLGSKLNDYRSTSRISATDTSYHLLKCRSVFSSPPSSFKTAQILDRSDTEVKMHLSLCIQDTISID</sequence>
<dbReference type="PROSITE" id="PS50216">
    <property type="entry name" value="DHHC"/>
    <property type="match status" value="1"/>
</dbReference>
<keyword evidence="5 10" id="KW-0472">Membrane</keyword>
<accession>A0A1X2I6I9</accession>
<evidence type="ECO:0000313" key="13">
    <source>
        <dbReference type="Proteomes" id="UP000193560"/>
    </source>
</evidence>
<dbReference type="AlphaFoldDB" id="A0A1X2I6I9"/>
<reference evidence="12 13" key="1">
    <citation type="submission" date="2016-07" db="EMBL/GenBank/DDBJ databases">
        <title>Pervasive Adenine N6-methylation of Active Genes in Fungi.</title>
        <authorList>
            <consortium name="DOE Joint Genome Institute"/>
            <person name="Mondo S.J."/>
            <person name="Dannebaum R.O."/>
            <person name="Kuo R.C."/>
            <person name="Labutti K."/>
            <person name="Haridas S."/>
            <person name="Kuo A."/>
            <person name="Salamov A."/>
            <person name="Ahrendt S.R."/>
            <person name="Lipzen A."/>
            <person name="Sullivan W."/>
            <person name="Andreopoulos W.B."/>
            <person name="Clum A."/>
            <person name="Lindquist E."/>
            <person name="Daum C."/>
            <person name="Ramamoorthy G.K."/>
            <person name="Gryganskyi A."/>
            <person name="Culley D."/>
            <person name="Magnuson J.K."/>
            <person name="James T.Y."/>
            <person name="O'Malley M.A."/>
            <person name="Stajich J.E."/>
            <person name="Spatafora J.W."/>
            <person name="Visel A."/>
            <person name="Grigoriev I.V."/>
        </authorList>
    </citation>
    <scope>NUCLEOTIDE SEQUENCE [LARGE SCALE GENOMIC DNA]</scope>
    <source>
        <strain evidence="12 13">NRRL 1336</strain>
    </source>
</reference>
<keyword evidence="13" id="KW-1185">Reference proteome</keyword>
<dbReference type="InterPro" id="IPR001594">
    <property type="entry name" value="Palmitoyltrfase_DHHC"/>
</dbReference>
<dbReference type="EC" id="2.3.1.225" evidence="10"/>
<keyword evidence="8 10" id="KW-0012">Acyltransferase</keyword>
<evidence type="ECO:0000256" key="8">
    <source>
        <dbReference type="ARBA" id="ARBA00023315"/>
    </source>
</evidence>